<dbReference type="GO" id="GO:0008270">
    <property type="term" value="F:zinc ion binding"/>
    <property type="evidence" value="ECO:0007669"/>
    <property type="project" value="InterPro"/>
</dbReference>
<dbReference type="InterPro" id="IPR057246">
    <property type="entry name" value="CARBOXYPEPT_ZN_1"/>
</dbReference>
<dbReference type="RefSeq" id="XP_020901947.1">
    <property type="nucleotide sequence ID" value="XM_021046288.2"/>
</dbReference>
<keyword evidence="8" id="KW-0482">Metalloprotease</keyword>
<keyword evidence="3" id="KW-0121">Carboxypeptidase</keyword>
<dbReference type="FunFam" id="3.40.630.10:FF:000001">
    <property type="entry name" value="Carboxypeptidase B"/>
    <property type="match status" value="1"/>
</dbReference>
<dbReference type="PROSITE" id="PS52035">
    <property type="entry name" value="PEPTIDASE_M14"/>
    <property type="match status" value="1"/>
</dbReference>
<dbReference type="OrthoDB" id="3626597at2759"/>
<evidence type="ECO:0000313" key="11">
    <source>
        <dbReference type="EnsemblMetazoa" id="XP_020901947.1"/>
    </source>
</evidence>
<protein>
    <recommendedName>
        <fullName evidence="10">Peptidase M14 domain-containing protein</fullName>
    </recommendedName>
</protein>
<evidence type="ECO:0000256" key="3">
    <source>
        <dbReference type="ARBA" id="ARBA00022645"/>
    </source>
</evidence>
<name>A0A913XBJ6_EXADI</name>
<evidence type="ECO:0000256" key="2">
    <source>
        <dbReference type="ARBA" id="ARBA00005988"/>
    </source>
</evidence>
<reference evidence="11" key="1">
    <citation type="submission" date="2022-11" db="UniProtKB">
        <authorList>
            <consortium name="EnsemblMetazoa"/>
        </authorList>
    </citation>
    <scope>IDENTIFICATION</scope>
</reference>
<dbReference type="GO" id="GO:0005615">
    <property type="term" value="C:extracellular space"/>
    <property type="evidence" value="ECO:0007669"/>
    <property type="project" value="TreeGrafter"/>
</dbReference>
<keyword evidence="6" id="KW-0378">Hydrolase</keyword>
<dbReference type="InterPro" id="IPR000834">
    <property type="entry name" value="Peptidase_M14"/>
</dbReference>
<evidence type="ECO:0000256" key="8">
    <source>
        <dbReference type="ARBA" id="ARBA00023049"/>
    </source>
</evidence>
<keyword evidence="12" id="KW-1185">Reference proteome</keyword>
<proteinExistence type="inferred from homology"/>
<dbReference type="PROSITE" id="PS00132">
    <property type="entry name" value="CARBOXYPEPT_ZN_1"/>
    <property type="match status" value="1"/>
</dbReference>
<evidence type="ECO:0000256" key="4">
    <source>
        <dbReference type="ARBA" id="ARBA00022670"/>
    </source>
</evidence>
<keyword evidence="5" id="KW-0479">Metal-binding</keyword>
<dbReference type="GeneID" id="110240439"/>
<organism evidence="11 12">
    <name type="scientific">Exaiptasia diaphana</name>
    <name type="common">Tropical sea anemone</name>
    <name type="synonym">Aiptasia pulchella</name>
    <dbReference type="NCBI Taxonomy" id="2652724"/>
    <lineage>
        <taxon>Eukaryota</taxon>
        <taxon>Metazoa</taxon>
        <taxon>Cnidaria</taxon>
        <taxon>Anthozoa</taxon>
        <taxon>Hexacorallia</taxon>
        <taxon>Actiniaria</taxon>
        <taxon>Aiptasiidae</taxon>
        <taxon>Exaiptasia</taxon>
    </lineage>
</organism>
<evidence type="ECO:0000256" key="7">
    <source>
        <dbReference type="ARBA" id="ARBA00022833"/>
    </source>
</evidence>
<dbReference type="KEGG" id="epa:110240439"/>
<dbReference type="GO" id="GO:0006508">
    <property type="term" value="P:proteolysis"/>
    <property type="evidence" value="ECO:0007669"/>
    <property type="project" value="UniProtKB-KW"/>
</dbReference>
<comment type="cofactor">
    <cofactor evidence="1">
        <name>Zn(2+)</name>
        <dbReference type="ChEBI" id="CHEBI:29105"/>
    </cofactor>
</comment>
<keyword evidence="7" id="KW-0862">Zinc</keyword>
<sequence>MAQGTVKETIRFMRYDSGHQMFIEQEIKRLVGVGSRIATLIDVGGSYERRRIYAVKLSSGSGKKTLFMNCGIHAREWITPATCMYMLREIITKYGSDSSINAILNKLDVIIMPVLNVDGYTYTWNGGRARMWRKTRSPQVGGCVGADPNRNYNAKWGGAGTSSNPCRDTYPGTRPFSEIETRNVAHFLYNIRSSLVGYLDIHAYSQFWMTPYGHARGAYPPTYSEMMRVASIATSALKRFYGTSYRHGSVADIIYSATGGTIDWAAATLGVKYSYGLELRDQGRYGFLLPANQIKPTGEETFGAIKAMIREMRI</sequence>
<dbReference type="EnsemblMetazoa" id="XM_021046288.2">
    <property type="protein sequence ID" value="XP_020901947.1"/>
    <property type="gene ID" value="LOC110240439"/>
</dbReference>
<dbReference type="Pfam" id="PF00246">
    <property type="entry name" value="Peptidase_M14"/>
    <property type="match status" value="1"/>
</dbReference>
<evidence type="ECO:0000256" key="1">
    <source>
        <dbReference type="ARBA" id="ARBA00001947"/>
    </source>
</evidence>
<dbReference type="PANTHER" id="PTHR11705:SF143">
    <property type="entry name" value="SLL0236 PROTEIN"/>
    <property type="match status" value="1"/>
</dbReference>
<evidence type="ECO:0000256" key="5">
    <source>
        <dbReference type="ARBA" id="ARBA00022723"/>
    </source>
</evidence>
<dbReference type="OMA" id="HANEWIS"/>
<evidence type="ECO:0000256" key="6">
    <source>
        <dbReference type="ARBA" id="ARBA00022801"/>
    </source>
</evidence>
<keyword evidence="4" id="KW-0645">Protease</keyword>
<dbReference type="SUPFAM" id="SSF53187">
    <property type="entry name" value="Zn-dependent exopeptidases"/>
    <property type="match status" value="1"/>
</dbReference>
<feature type="active site" description="Proton donor/acceptor" evidence="9">
    <location>
        <position position="278"/>
    </location>
</feature>
<dbReference type="Proteomes" id="UP000887567">
    <property type="component" value="Unplaced"/>
</dbReference>
<evidence type="ECO:0000256" key="9">
    <source>
        <dbReference type="PROSITE-ProRule" id="PRU01379"/>
    </source>
</evidence>
<dbReference type="PRINTS" id="PR00765">
    <property type="entry name" value="CRBOXYPTASEA"/>
</dbReference>
<evidence type="ECO:0000313" key="12">
    <source>
        <dbReference type="Proteomes" id="UP000887567"/>
    </source>
</evidence>
<dbReference type="AlphaFoldDB" id="A0A913XBJ6"/>
<evidence type="ECO:0000259" key="10">
    <source>
        <dbReference type="PROSITE" id="PS52035"/>
    </source>
</evidence>
<comment type="similarity">
    <text evidence="2 9">Belongs to the peptidase M14 family.</text>
</comment>
<dbReference type="SMART" id="SM00631">
    <property type="entry name" value="Zn_pept"/>
    <property type="match status" value="1"/>
</dbReference>
<dbReference type="GO" id="GO:0004181">
    <property type="term" value="F:metallocarboxypeptidase activity"/>
    <property type="evidence" value="ECO:0007669"/>
    <property type="project" value="InterPro"/>
</dbReference>
<dbReference type="PANTHER" id="PTHR11705">
    <property type="entry name" value="PROTEASE FAMILY M14 CARBOXYPEPTIDASE A,B"/>
    <property type="match status" value="1"/>
</dbReference>
<feature type="domain" description="Peptidase M14" evidence="10">
    <location>
        <begin position="14"/>
        <end position="312"/>
    </location>
</feature>
<dbReference type="CDD" id="cd03860">
    <property type="entry name" value="M14_CP_A-B_like"/>
    <property type="match status" value="1"/>
</dbReference>
<dbReference type="Gene3D" id="3.40.630.10">
    <property type="entry name" value="Zn peptidases"/>
    <property type="match status" value="1"/>
</dbReference>
<accession>A0A913XBJ6</accession>